<comment type="caution">
    <text evidence="2">The sequence shown here is derived from an EMBL/GenBank/DDBJ whole genome shotgun (WGS) entry which is preliminary data.</text>
</comment>
<dbReference type="OrthoDB" id="9788398at2"/>
<dbReference type="InterPro" id="IPR018657">
    <property type="entry name" value="LarA-like_N"/>
</dbReference>
<dbReference type="AlphaFoldDB" id="A0A1Y1S361"/>
<accession>A0A1Y1S361</accession>
<organism evidence="2 3">
    <name type="scientific">Marispirochaeta aestuarii</name>
    <dbReference type="NCBI Taxonomy" id="1963862"/>
    <lineage>
        <taxon>Bacteria</taxon>
        <taxon>Pseudomonadati</taxon>
        <taxon>Spirochaetota</taxon>
        <taxon>Spirochaetia</taxon>
        <taxon>Spirochaetales</taxon>
        <taxon>Spirochaetaceae</taxon>
        <taxon>Marispirochaeta</taxon>
    </lineage>
</organism>
<dbReference type="Pfam" id="PF09861">
    <property type="entry name" value="Lar_N"/>
    <property type="match status" value="1"/>
</dbReference>
<gene>
    <name evidence="2" type="ORF">B4O97_01290</name>
</gene>
<proteinExistence type="predicted"/>
<dbReference type="Proteomes" id="UP000192343">
    <property type="component" value="Unassembled WGS sequence"/>
</dbReference>
<name>A0A1Y1S361_9SPIO</name>
<evidence type="ECO:0000313" key="3">
    <source>
        <dbReference type="Proteomes" id="UP000192343"/>
    </source>
</evidence>
<dbReference type="EMBL" id="MWQY01000001">
    <property type="protein sequence ID" value="ORC38420.1"/>
    <property type="molecule type" value="Genomic_DNA"/>
</dbReference>
<feature type="domain" description="LarA-like N-terminal" evidence="1">
    <location>
        <begin position="48"/>
        <end position="160"/>
    </location>
</feature>
<dbReference type="GO" id="GO:0050043">
    <property type="term" value="F:lactate racemase activity"/>
    <property type="evidence" value="ECO:0007669"/>
    <property type="project" value="InterPro"/>
</dbReference>
<protein>
    <recommendedName>
        <fullName evidence="1">LarA-like N-terminal domain-containing protein</fullName>
    </recommendedName>
</protein>
<evidence type="ECO:0000259" key="1">
    <source>
        <dbReference type="Pfam" id="PF09861"/>
    </source>
</evidence>
<dbReference type="Gene3D" id="3.40.50.11440">
    <property type="match status" value="1"/>
</dbReference>
<reference evidence="2 3" key="1">
    <citation type="submission" date="2017-03" db="EMBL/GenBank/DDBJ databases">
        <title>Draft Genome sequence of Marispirochaeta sp. strain JC444.</title>
        <authorList>
            <person name="Shivani Y."/>
            <person name="Subhash Y."/>
            <person name="Sasikala C."/>
            <person name="Ramana C."/>
        </authorList>
    </citation>
    <scope>NUCLEOTIDE SEQUENCE [LARGE SCALE GENOMIC DNA]</scope>
    <source>
        <strain evidence="2 3">JC444</strain>
    </source>
</reference>
<evidence type="ECO:0000313" key="2">
    <source>
        <dbReference type="EMBL" id="ORC38420.1"/>
    </source>
</evidence>
<dbReference type="RefSeq" id="WP_083047529.1">
    <property type="nucleotide sequence ID" value="NZ_MWQY01000001.1"/>
</dbReference>
<sequence length="422" mass="46344">MDSISKILDPMPLPRMYRVRHRIEGPSISDVPGEVRKQLASGKALAKIKRGQSIAITVGSRGIVNQPLVVKTLVEELRKAGAEPFLIPAMGSHGGATAEGQIEILRDLGFTEEYTGAPIRASMETVQIGQTPSGLPVYIDRYAHEADGIILVNRVKVHTSFTGEIESGLIKMSVIGLGKQKGAEICHELGFEQMEPRLLEISRTIIDKASILFGLAMLENGLHETAEIHVVAREEIEKKELELQKRAKKLLARVPFKELEALIIDRIGKEISGAGLDPNVVGRYHTGLGSGGPSVTRISILDITEASHGNGCGLGIGDFTTRRAFEKFDFAASYPNSLTSNVTVSSKIPLVMKNDRQAIQAAIKTCLLWDKTRARLVRIRDTLSLEEFEVSETLMMEVEQNPNLEVLEGPYDFRFDEKGNLV</sequence>
<keyword evidence="3" id="KW-1185">Reference proteome</keyword>